<dbReference type="GO" id="GO:0016757">
    <property type="term" value="F:glycosyltransferase activity"/>
    <property type="evidence" value="ECO:0007669"/>
    <property type="project" value="UniProtKB-KW"/>
</dbReference>
<comment type="caution">
    <text evidence="2">The sequence shown here is derived from an EMBL/GenBank/DDBJ whole genome shotgun (WGS) entry which is preliminary data.</text>
</comment>
<name>A0ABV1P3Z2_9ACTN</name>
<dbReference type="RefSeq" id="WP_349805707.1">
    <property type="nucleotide sequence ID" value="NZ_JBEGDP010000041.1"/>
</dbReference>
<evidence type="ECO:0000259" key="1">
    <source>
        <dbReference type="Pfam" id="PF13406"/>
    </source>
</evidence>
<gene>
    <name evidence="2" type="ORF">V6R90_19460</name>
</gene>
<dbReference type="EMBL" id="JBEGDP010000041">
    <property type="protein sequence ID" value="MEQ7849460.1"/>
    <property type="molecule type" value="Genomic_DNA"/>
</dbReference>
<dbReference type="PANTHER" id="PTHR30163:SF8">
    <property type="entry name" value="LYTIC MUREIN TRANSGLYCOSYLASE"/>
    <property type="match status" value="1"/>
</dbReference>
<dbReference type="Pfam" id="PF13406">
    <property type="entry name" value="SLT_2"/>
    <property type="match status" value="1"/>
</dbReference>
<dbReference type="Proteomes" id="UP001482520">
    <property type="component" value="Unassembled WGS sequence"/>
</dbReference>
<dbReference type="EC" id="2.4.-.-" evidence="2"/>
<dbReference type="PANTHER" id="PTHR30163">
    <property type="entry name" value="MEMBRANE-BOUND LYTIC MUREIN TRANSGLYCOSYLASE B"/>
    <property type="match status" value="1"/>
</dbReference>
<organism evidence="2 3">
    <name type="scientific">Nocardioides kribbensis</name>
    <dbReference type="NCBI Taxonomy" id="305517"/>
    <lineage>
        <taxon>Bacteria</taxon>
        <taxon>Bacillati</taxon>
        <taxon>Actinomycetota</taxon>
        <taxon>Actinomycetes</taxon>
        <taxon>Propionibacteriales</taxon>
        <taxon>Nocardioidaceae</taxon>
        <taxon>Nocardioides</taxon>
    </lineage>
</organism>
<keyword evidence="2" id="KW-0328">Glycosyltransferase</keyword>
<feature type="domain" description="Transglycosylase SLT" evidence="1">
    <location>
        <begin position="156"/>
        <end position="203"/>
    </location>
</feature>
<dbReference type="InterPro" id="IPR031304">
    <property type="entry name" value="SLT_2"/>
</dbReference>
<dbReference type="InterPro" id="IPR023346">
    <property type="entry name" value="Lysozyme-like_dom_sf"/>
</dbReference>
<reference evidence="2 3" key="1">
    <citation type="submission" date="2024-02" db="EMBL/GenBank/DDBJ databases">
        <title>Full genome sequence of Nocardioides kribbensis.</title>
        <authorList>
            <person name="Poletto B.L."/>
            <person name="Silva G."/>
            <person name="Galante D."/>
            <person name="Campos K.R."/>
            <person name="Santos M.B.N."/>
            <person name="Sacchi C.T."/>
        </authorList>
    </citation>
    <scope>NUCLEOTIDE SEQUENCE [LARGE SCALE GENOMIC DNA]</scope>
    <source>
        <strain evidence="2 3">O4R</strain>
    </source>
</reference>
<accession>A0ABV1P3Z2</accession>
<keyword evidence="3" id="KW-1185">Reference proteome</keyword>
<dbReference type="Gene3D" id="1.10.530.10">
    <property type="match status" value="1"/>
</dbReference>
<sequence length="242" mass="25129">MSRPPRAVVRLAGLLAVVCLLALAASRLYAPERVLDLTPGADYVAAPTPPERARSAGQLVEQRWLTRTARATGIPLPALRAYADAQLADPGCRVGWTTLAGIGWVESQHGTLGGRTLGADGRSSSTILGPALDGSGGFAAIRATGGSARWHGDTVWEHAVGPMQFLPTTWEPWGADGDGDGAADPRDLDDAALGAARYLCAAGEDLTGLETWEAAVLTYNRSREYVDAVHAAASAYARAAGG</sequence>
<dbReference type="InterPro" id="IPR043426">
    <property type="entry name" value="MltB-like"/>
</dbReference>
<evidence type="ECO:0000313" key="2">
    <source>
        <dbReference type="EMBL" id="MEQ7849460.1"/>
    </source>
</evidence>
<dbReference type="SUPFAM" id="SSF53955">
    <property type="entry name" value="Lysozyme-like"/>
    <property type="match status" value="1"/>
</dbReference>
<proteinExistence type="predicted"/>
<evidence type="ECO:0000313" key="3">
    <source>
        <dbReference type="Proteomes" id="UP001482520"/>
    </source>
</evidence>
<keyword evidence="2" id="KW-0808">Transferase</keyword>
<protein>
    <submittedName>
        <fullName evidence="2">Lytic murein transglycosylase</fullName>
        <ecNumber evidence="2">2.4.-.-</ecNumber>
    </submittedName>
</protein>